<dbReference type="OrthoDB" id="6622871at2759"/>
<proteinExistence type="inferred from homology"/>
<evidence type="ECO:0000256" key="1">
    <source>
        <dbReference type="ARBA" id="ARBA00001971"/>
    </source>
</evidence>
<evidence type="ECO:0000256" key="13">
    <source>
        <dbReference type="ARBA" id="ARBA00023136"/>
    </source>
</evidence>
<organism evidence="17 18">
    <name type="scientific">Nezara viridula</name>
    <name type="common">Southern green stink bug</name>
    <name type="synonym">Cimex viridulus</name>
    <dbReference type="NCBI Taxonomy" id="85310"/>
    <lineage>
        <taxon>Eukaryota</taxon>
        <taxon>Metazoa</taxon>
        <taxon>Ecdysozoa</taxon>
        <taxon>Arthropoda</taxon>
        <taxon>Hexapoda</taxon>
        <taxon>Insecta</taxon>
        <taxon>Pterygota</taxon>
        <taxon>Neoptera</taxon>
        <taxon>Paraneoptera</taxon>
        <taxon>Hemiptera</taxon>
        <taxon>Heteroptera</taxon>
        <taxon>Panheteroptera</taxon>
        <taxon>Pentatomomorpha</taxon>
        <taxon>Pentatomoidea</taxon>
        <taxon>Pentatomidae</taxon>
        <taxon>Pentatominae</taxon>
        <taxon>Nezara</taxon>
    </lineage>
</organism>
<comment type="subcellular location">
    <subcellularLocation>
        <location evidence="4">Endoplasmic reticulum membrane</location>
        <topology evidence="4">Peripheral membrane protein</topology>
    </subcellularLocation>
    <subcellularLocation>
        <location evidence="3">Microsome membrane</location>
        <topology evidence="3">Peripheral membrane protein</topology>
    </subcellularLocation>
</comment>
<keyword evidence="18" id="KW-1185">Reference proteome</keyword>
<keyword evidence="8" id="KW-0256">Endoplasmic reticulum</keyword>
<comment type="cofactor">
    <cofactor evidence="1 14">
        <name>heme</name>
        <dbReference type="ChEBI" id="CHEBI:30413"/>
    </cofactor>
</comment>
<sequence>MLIEAIIILVATLCASYYWLFGFWNRRNVFNVKFQITFLTFIKVLIKNEHLGNIFADIYKKYKSHGMVGFYILFDPMLLVTNPKLVEEVIVKEFNKFHDTPTEMKKGINPLFALNPFAAKGTEKWKELRSIQASNMTTFRFKEILPIIYCVAENMVNYLTEMKMEPIAAKELSFLFSVESSCLCGFGVQPNAFTDSENSFIEYSENIFKPSPFTMFCHFLLPWIGNLLKLRILSKDAEESFILFVKTIFEYRSRSNVTKNDFIYYLMKLNQKLKEGNKPEYSNVELAGHCLTYYLDSTQTTSNQLAFFLLDLANHQHVQDKLRKEISSISNSPRDFDLEKVNSIRYLNMAINESLRMHTQGTWISRTCTQDAVIGNTPIPKGTKVFVPVEAFHNDPEWFPSPEKFDPERFSEERKDSIPKYTFLPFGEGPRICVGYKLALLQIRMAVIFLVLNFTILPSSKVDREEIVLENALLPTPGHNAKLKFKPMKCIDQ</sequence>
<accession>A0A9P0EI39</accession>
<dbReference type="SUPFAM" id="SSF48264">
    <property type="entry name" value="Cytochrome P450"/>
    <property type="match status" value="1"/>
</dbReference>
<gene>
    <name evidence="17" type="ORF">NEZAVI_LOCUS5065</name>
</gene>
<dbReference type="PRINTS" id="PR00385">
    <property type="entry name" value="P450"/>
</dbReference>
<evidence type="ECO:0000256" key="6">
    <source>
        <dbReference type="ARBA" id="ARBA00022617"/>
    </source>
</evidence>
<evidence type="ECO:0000256" key="8">
    <source>
        <dbReference type="ARBA" id="ARBA00022824"/>
    </source>
</evidence>
<evidence type="ECO:0000313" key="17">
    <source>
        <dbReference type="EMBL" id="CAH1394596.1"/>
    </source>
</evidence>
<dbReference type="AlphaFoldDB" id="A0A9P0EI39"/>
<dbReference type="Pfam" id="PF00067">
    <property type="entry name" value="p450"/>
    <property type="match status" value="1"/>
</dbReference>
<dbReference type="PANTHER" id="PTHR24292:SF84">
    <property type="entry name" value="CYTOCHROME P450 28A5-RELATED"/>
    <property type="match status" value="1"/>
</dbReference>
<evidence type="ECO:0000256" key="14">
    <source>
        <dbReference type="PIRSR" id="PIRSR602401-1"/>
    </source>
</evidence>
<dbReference type="GO" id="GO:0005789">
    <property type="term" value="C:endoplasmic reticulum membrane"/>
    <property type="evidence" value="ECO:0007669"/>
    <property type="project" value="UniProtKB-SubCell"/>
</dbReference>
<dbReference type="InterPro" id="IPR050476">
    <property type="entry name" value="Insect_CytP450_Detox"/>
</dbReference>
<evidence type="ECO:0000256" key="15">
    <source>
        <dbReference type="RuleBase" id="RU000461"/>
    </source>
</evidence>
<evidence type="ECO:0000256" key="5">
    <source>
        <dbReference type="ARBA" id="ARBA00010617"/>
    </source>
</evidence>
<dbReference type="PRINTS" id="PR00463">
    <property type="entry name" value="EP450I"/>
</dbReference>
<comment type="similarity">
    <text evidence="5 15">Belongs to the cytochrome P450 family.</text>
</comment>
<dbReference type="InterPro" id="IPR036396">
    <property type="entry name" value="Cyt_P450_sf"/>
</dbReference>
<evidence type="ECO:0000256" key="10">
    <source>
        <dbReference type="ARBA" id="ARBA00023002"/>
    </source>
</evidence>
<name>A0A9P0EI39_NEZVI</name>
<evidence type="ECO:0000256" key="4">
    <source>
        <dbReference type="ARBA" id="ARBA00004406"/>
    </source>
</evidence>
<keyword evidence="10 15" id="KW-0560">Oxidoreductase</keyword>
<evidence type="ECO:0000256" key="11">
    <source>
        <dbReference type="ARBA" id="ARBA00023004"/>
    </source>
</evidence>
<keyword evidence="13 16" id="KW-0472">Membrane</keyword>
<evidence type="ECO:0000256" key="2">
    <source>
        <dbReference type="ARBA" id="ARBA00003690"/>
    </source>
</evidence>
<keyword evidence="7 14" id="KW-0479">Metal-binding</keyword>
<dbReference type="EMBL" id="OV725079">
    <property type="protein sequence ID" value="CAH1394596.1"/>
    <property type="molecule type" value="Genomic_DNA"/>
</dbReference>
<dbReference type="FunFam" id="1.10.630.10:FF:000182">
    <property type="entry name" value="Cytochrome P450 3A4"/>
    <property type="match status" value="1"/>
</dbReference>
<dbReference type="GO" id="GO:0004497">
    <property type="term" value="F:monooxygenase activity"/>
    <property type="evidence" value="ECO:0007669"/>
    <property type="project" value="UniProtKB-KW"/>
</dbReference>
<reference evidence="17" key="1">
    <citation type="submission" date="2022-01" db="EMBL/GenBank/DDBJ databases">
        <authorList>
            <person name="King R."/>
        </authorList>
    </citation>
    <scope>NUCLEOTIDE SEQUENCE</scope>
</reference>
<keyword evidence="11 14" id="KW-0408">Iron</keyword>
<dbReference type="GO" id="GO:0016705">
    <property type="term" value="F:oxidoreductase activity, acting on paired donors, with incorporation or reduction of molecular oxygen"/>
    <property type="evidence" value="ECO:0007669"/>
    <property type="project" value="InterPro"/>
</dbReference>
<dbReference type="InterPro" id="IPR001128">
    <property type="entry name" value="Cyt_P450"/>
</dbReference>
<evidence type="ECO:0000256" key="9">
    <source>
        <dbReference type="ARBA" id="ARBA00022848"/>
    </source>
</evidence>
<dbReference type="GO" id="GO:0005506">
    <property type="term" value="F:iron ion binding"/>
    <property type="evidence" value="ECO:0007669"/>
    <property type="project" value="InterPro"/>
</dbReference>
<feature type="transmembrane region" description="Helical" evidence="16">
    <location>
        <begin position="6"/>
        <end position="24"/>
    </location>
</feature>
<evidence type="ECO:0000256" key="3">
    <source>
        <dbReference type="ARBA" id="ARBA00004174"/>
    </source>
</evidence>
<comment type="function">
    <text evidence="2">May be involved in the metabolism of insect hormones and in the breakdown of synthetic insecticides.</text>
</comment>
<keyword evidence="16" id="KW-0812">Transmembrane</keyword>
<keyword evidence="6 14" id="KW-0349">Heme</keyword>
<keyword evidence="12 15" id="KW-0503">Monooxygenase</keyword>
<dbReference type="PANTHER" id="PTHR24292">
    <property type="entry name" value="CYTOCHROME P450"/>
    <property type="match status" value="1"/>
</dbReference>
<evidence type="ECO:0000313" key="18">
    <source>
        <dbReference type="Proteomes" id="UP001152798"/>
    </source>
</evidence>
<dbReference type="GO" id="GO:0020037">
    <property type="term" value="F:heme binding"/>
    <property type="evidence" value="ECO:0007669"/>
    <property type="project" value="InterPro"/>
</dbReference>
<dbReference type="InterPro" id="IPR017972">
    <property type="entry name" value="Cyt_P450_CS"/>
</dbReference>
<evidence type="ECO:0008006" key="19">
    <source>
        <dbReference type="Google" id="ProtNLM"/>
    </source>
</evidence>
<dbReference type="PROSITE" id="PS00086">
    <property type="entry name" value="CYTOCHROME_P450"/>
    <property type="match status" value="1"/>
</dbReference>
<evidence type="ECO:0000256" key="7">
    <source>
        <dbReference type="ARBA" id="ARBA00022723"/>
    </source>
</evidence>
<dbReference type="CDD" id="cd11056">
    <property type="entry name" value="CYP6-like"/>
    <property type="match status" value="1"/>
</dbReference>
<keyword evidence="9" id="KW-0492">Microsome</keyword>
<dbReference type="Gene3D" id="1.10.630.10">
    <property type="entry name" value="Cytochrome P450"/>
    <property type="match status" value="1"/>
</dbReference>
<evidence type="ECO:0000256" key="16">
    <source>
        <dbReference type="SAM" id="Phobius"/>
    </source>
</evidence>
<evidence type="ECO:0000256" key="12">
    <source>
        <dbReference type="ARBA" id="ARBA00023033"/>
    </source>
</evidence>
<feature type="binding site" description="axial binding residue" evidence="14">
    <location>
        <position position="433"/>
    </location>
    <ligand>
        <name>heme</name>
        <dbReference type="ChEBI" id="CHEBI:30413"/>
    </ligand>
    <ligandPart>
        <name>Fe</name>
        <dbReference type="ChEBI" id="CHEBI:18248"/>
    </ligandPart>
</feature>
<keyword evidence="16" id="KW-1133">Transmembrane helix</keyword>
<protein>
    <recommendedName>
        <fullName evidence="19">Cytochrome P450</fullName>
    </recommendedName>
</protein>
<dbReference type="InterPro" id="IPR002401">
    <property type="entry name" value="Cyt_P450_E_grp-I"/>
</dbReference>
<dbReference type="Proteomes" id="UP001152798">
    <property type="component" value="Chromosome 3"/>
</dbReference>